<comment type="caution">
    <text evidence="1">The sequence shown here is derived from an EMBL/GenBank/DDBJ whole genome shotgun (WGS) entry which is preliminary data.</text>
</comment>
<gene>
    <name evidence="1" type="ORF">LWI29_033912</name>
</gene>
<name>A0AA39SIR2_ACESA</name>
<evidence type="ECO:0000313" key="1">
    <source>
        <dbReference type="EMBL" id="KAK0590975.1"/>
    </source>
</evidence>
<protein>
    <submittedName>
        <fullName evidence="1">Uncharacterized protein</fullName>
    </submittedName>
</protein>
<accession>A0AA39SIR2</accession>
<dbReference type="AlphaFoldDB" id="A0AA39SIR2"/>
<reference evidence="1" key="2">
    <citation type="submission" date="2023-06" db="EMBL/GenBank/DDBJ databases">
        <authorList>
            <person name="Swenson N.G."/>
            <person name="Wegrzyn J.L."/>
            <person name="Mcevoy S.L."/>
        </authorList>
    </citation>
    <scope>NUCLEOTIDE SEQUENCE</scope>
    <source>
        <strain evidence="1">NS2018</strain>
        <tissue evidence="1">Leaf</tissue>
    </source>
</reference>
<dbReference type="Proteomes" id="UP001168877">
    <property type="component" value="Unassembled WGS sequence"/>
</dbReference>
<organism evidence="1 2">
    <name type="scientific">Acer saccharum</name>
    <name type="common">Sugar maple</name>
    <dbReference type="NCBI Taxonomy" id="4024"/>
    <lineage>
        <taxon>Eukaryota</taxon>
        <taxon>Viridiplantae</taxon>
        <taxon>Streptophyta</taxon>
        <taxon>Embryophyta</taxon>
        <taxon>Tracheophyta</taxon>
        <taxon>Spermatophyta</taxon>
        <taxon>Magnoliopsida</taxon>
        <taxon>eudicotyledons</taxon>
        <taxon>Gunneridae</taxon>
        <taxon>Pentapetalae</taxon>
        <taxon>rosids</taxon>
        <taxon>malvids</taxon>
        <taxon>Sapindales</taxon>
        <taxon>Sapindaceae</taxon>
        <taxon>Hippocastanoideae</taxon>
        <taxon>Acereae</taxon>
        <taxon>Acer</taxon>
    </lineage>
</organism>
<keyword evidence="2" id="KW-1185">Reference proteome</keyword>
<sequence>MFKVGGLIPPEFSAVHVHKQFLIRKGRRRMTMIVSFHKKSDVDDVDDDDLVVVDAGLVVVDGEVGDGLLVWSGW</sequence>
<dbReference type="EMBL" id="JAUESC010000381">
    <property type="protein sequence ID" value="KAK0590975.1"/>
    <property type="molecule type" value="Genomic_DNA"/>
</dbReference>
<reference evidence="1" key="1">
    <citation type="journal article" date="2022" name="Plant J.">
        <title>Strategies of tolerance reflected in two North American maple genomes.</title>
        <authorList>
            <person name="McEvoy S.L."/>
            <person name="Sezen U.U."/>
            <person name="Trouern-Trend A."/>
            <person name="McMahon S.M."/>
            <person name="Schaberg P.G."/>
            <person name="Yang J."/>
            <person name="Wegrzyn J.L."/>
            <person name="Swenson N.G."/>
        </authorList>
    </citation>
    <scope>NUCLEOTIDE SEQUENCE</scope>
    <source>
        <strain evidence="1">NS2018</strain>
    </source>
</reference>
<proteinExistence type="predicted"/>
<evidence type="ECO:0000313" key="2">
    <source>
        <dbReference type="Proteomes" id="UP001168877"/>
    </source>
</evidence>